<dbReference type="InterPro" id="IPR027417">
    <property type="entry name" value="P-loop_NTPase"/>
</dbReference>
<dbReference type="EMBL" id="BAEP01000070">
    <property type="protein sequence ID" value="GAC25855.1"/>
    <property type="molecule type" value="Genomic_DNA"/>
</dbReference>
<organism evidence="2 3">
    <name type="scientific">Paraglaciecola mesophila KMM 241</name>
    <dbReference type="NCBI Taxonomy" id="1128912"/>
    <lineage>
        <taxon>Bacteria</taxon>
        <taxon>Pseudomonadati</taxon>
        <taxon>Pseudomonadota</taxon>
        <taxon>Gammaproteobacteria</taxon>
        <taxon>Alteromonadales</taxon>
        <taxon>Alteromonadaceae</taxon>
        <taxon>Paraglaciecola</taxon>
    </lineage>
</organism>
<sequence>MNSLKLVSLQIDDTHIHFKDGPNYIVGNNNSGKTTVFNCIRYALGLTKSVVHKHISLIELEVCINGLGIGFRREVGSTYLSVWQKGVTHKYRALSKELDRFLTEALSPTYIYESDAESIFALLNFCFLSEERSANRRQQWESINSMCGVNVSLLSSVEKDIYALKKEVSKNKELEKIVDEFSRSITVRLKESVKIADLDSTIESTKERFFDEFREKEGLLINAMSKFEEIKERSDLVLRSKIAEIEDVFFSLNHSAGFERSFFDGLELFIKSRSKTMSYGEETFSRFILVLAVAKVAQEGRYNFPQLIINDSYLSFDLDNRSYRRSLNILDDLMFMNKGLQYIEFTYKDEVPSEHVVLNLNAQGGLHVFGS</sequence>
<name>K6ZRE4_9ALTE</name>
<dbReference type="Gene3D" id="3.40.50.300">
    <property type="entry name" value="P-loop containing nucleotide triphosphate hydrolases"/>
    <property type="match status" value="1"/>
</dbReference>
<dbReference type="Pfam" id="PF13476">
    <property type="entry name" value="AAA_23"/>
    <property type="match status" value="1"/>
</dbReference>
<dbReference type="GO" id="GO:0006302">
    <property type="term" value="P:double-strand break repair"/>
    <property type="evidence" value="ECO:0007669"/>
    <property type="project" value="InterPro"/>
</dbReference>
<dbReference type="GO" id="GO:0016887">
    <property type="term" value="F:ATP hydrolysis activity"/>
    <property type="evidence" value="ECO:0007669"/>
    <property type="project" value="InterPro"/>
</dbReference>
<dbReference type="eggNOG" id="ENOG502ZD69">
    <property type="taxonomic scope" value="Bacteria"/>
</dbReference>
<evidence type="ECO:0000259" key="1">
    <source>
        <dbReference type="Pfam" id="PF13476"/>
    </source>
</evidence>
<evidence type="ECO:0000313" key="3">
    <source>
        <dbReference type="Proteomes" id="UP000006263"/>
    </source>
</evidence>
<proteinExistence type="predicted"/>
<reference evidence="2 3" key="1">
    <citation type="journal article" date="2017" name="Antonie Van Leeuwenhoek">
        <title>Rhizobium rhizosphaerae sp. nov., a novel species isolated from rice rhizosphere.</title>
        <authorList>
            <person name="Zhao J.J."/>
            <person name="Zhang J."/>
            <person name="Zhang R.J."/>
            <person name="Zhang C.W."/>
            <person name="Yin H.Q."/>
            <person name="Zhang X.X."/>
        </authorList>
    </citation>
    <scope>NUCLEOTIDE SEQUENCE [LARGE SCALE GENOMIC DNA]</scope>
    <source>
        <strain evidence="2 3">KMM 241</strain>
    </source>
</reference>
<gene>
    <name evidence="2" type="ORF">GMES_3578</name>
</gene>
<dbReference type="OrthoDB" id="3322489at2"/>
<dbReference type="AlphaFoldDB" id="K6ZRE4"/>
<evidence type="ECO:0000313" key="2">
    <source>
        <dbReference type="EMBL" id="GAC25855.1"/>
    </source>
</evidence>
<dbReference type="RefSeq" id="WP_006994006.1">
    <property type="nucleotide sequence ID" value="NZ_BAEP01000070.1"/>
</dbReference>
<protein>
    <recommendedName>
        <fullName evidence="1">Rad50/SbcC-type AAA domain-containing protein</fullName>
    </recommendedName>
</protein>
<comment type="caution">
    <text evidence="2">The sequence shown here is derived from an EMBL/GenBank/DDBJ whole genome shotgun (WGS) entry which is preliminary data.</text>
</comment>
<dbReference type="InterPro" id="IPR038729">
    <property type="entry name" value="Rad50/SbcC_AAA"/>
</dbReference>
<accession>K6ZRE4</accession>
<dbReference type="Proteomes" id="UP000006263">
    <property type="component" value="Unassembled WGS sequence"/>
</dbReference>
<feature type="domain" description="Rad50/SbcC-type AAA" evidence="1">
    <location>
        <begin position="11"/>
        <end position="156"/>
    </location>
</feature>
<dbReference type="SUPFAM" id="SSF52540">
    <property type="entry name" value="P-loop containing nucleoside triphosphate hydrolases"/>
    <property type="match status" value="1"/>
</dbReference>